<accession>A0A8K0SRB9</accession>
<evidence type="ECO:0000313" key="1">
    <source>
        <dbReference type="EMBL" id="KAH7313295.1"/>
    </source>
</evidence>
<gene>
    <name evidence="1" type="ORF">B0I35DRAFT_479995</name>
</gene>
<organism evidence="1 2">
    <name type="scientific">Stachybotrys elegans</name>
    <dbReference type="NCBI Taxonomy" id="80388"/>
    <lineage>
        <taxon>Eukaryota</taxon>
        <taxon>Fungi</taxon>
        <taxon>Dikarya</taxon>
        <taxon>Ascomycota</taxon>
        <taxon>Pezizomycotina</taxon>
        <taxon>Sordariomycetes</taxon>
        <taxon>Hypocreomycetidae</taxon>
        <taxon>Hypocreales</taxon>
        <taxon>Stachybotryaceae</taxon>
        <taxon>Stachybotrys</taxon>
    </lineage>
</organism>
<proteinExistence type="predicted"/>
<dbReference type="AlphaFoldDB" id="A0A8K0SRB9"/>
<comment type="caution">
    <text evidence="1">The sequence shown here is derived from an EMBL/GenBank/DDBJ whole genome shotgun (WGS) entry which is preliminary data.</text>
</comment>
<keyword evidence="2" id="KW-1185">Reference proteome</keyword>
<reference evidence="1" key="1">
    <citation type="journal article" date="2021" name="Nat. Commun.">
        <title>Genetic determinants of endophytism in the Arabidopsis root mycobiome.</title>
        <authorList>
            <person name="Mesny F."/>
            <person name="Miyauchi S."/>
            <person name="Thiergart T."/>
            <person name="Pickel B."/>
            <person name="Atanasova L."/>
            <person name="Karlsson M."/>
            <person name="Huettel B."/>
            <person name="Barry K.W."/>
            <person name="Haridas S."/>
            <person name="Chen C."/>
            <person name="Bauer D."/>
            <person name="Andreopoulos W."/>
            <person name="Pangilinan J."/>
            <person name="LaButti K."/>
            <person name="Riley R."/>
            <person name="Lipzen A."/>
            <person name="Clum A."/>
            <person name="Drula E."/>
            <person name="Henrissat B."/>
            <person name="Kohler A."/>
            <person name="Grigoriev I.V."/>
            <person name="Martin F.M."/>
            <person name="Hacquard S."/>
        </authorList>
    </citation>
    <scope>NUCLEOTIDE SEQUENCE</scope>
    <source>
        <strain evidence="1">MPI-CAGE-CH-0235</strain>
    </source>
</reference>
<evidence type="ECO:0008006" key="3">
    <source>
        <dbReference type="Google" id="ProtNLM"/>
    </source>
</evidence>
<dbReference type="EMBL" id="JAGPNK010000009">
    <property type="protein sequence ID" value="KAH7313295.1"/>
    <property type="molecule type" value="Genomic_DNA"/>
</dbReference>
<protein>
    <recommendedName>
        <fullName evidence="3">Berberine/berberine-like domain-containing protein</fullName>
    </recommendedName>
</protein>
<evidence type="ECO:0000313" key="2">
    <source>
        <dbReference type="Proteomes" id="UP000813444"/>
    </source>
</evidence>
<dbReference type="OrthoDB" id="2151789at2759"/>
<dbReference type="Proteomes" id="UP000813444">
    <property type="component" value="Unassembled WGS sequence"/>
</dbReference>
<name>A0A8K0SRB9_9HYPO</name>
<sequence>MEFHAIPRTWNPAGNRFGLEGADEPLVAFLLIFVTSDARHDDEVTQTYKTILARVEKEAKKRRLYHPFLFANYVAQWQGVFGSYGDANRKSLAEVANVYDLERTFQCLQPGSFKISSMDRARQSKV</sequence>